<name>A0A0A9EJG1_ARUDO</name>
<proteinExistence type="predicted"/>
<dbReference type="AlphaFoldDB" id="A0A0A9EJG1"/>
<dbReference type="EMBL" id="GBRH01199890">
    <property type="protein sequence ID" value="JAD98005.1"/>
    <property type="molecule type" value="Transcribed_RNA"/>
</dbReference>
<reference evidence="1" key="2">
    <citation type="journal article" date="2015" name="Data Brief">
        <title>Shoot transcriptome of the giant reed, Arundo donax.</title>
        <authorList>
            <person name="Barrero R.A."/>
            <person name="Guerrero F.D."/>
            <person name="Moolhuijzen P."/>
            <person name="Goolsby J.A."/>
            <person name="Tidwell J."/>
            <person name="Bellgard S.E."/>
            <person name="Bellgard M.I."/>
        </authorList>
    </citation>
    <scope>NUCLEOTIDE SEQUENCE</scope>
    <source>
        <tissue evidence="1">Shoot tissue taken approximately 20 cm above the soil surface</tissue>
    </source>
</reference>
<reference evidence="1" key="1">
    <citation type="submission" date="2014-09" db="EMBL/GenBank/DDBJ databases">
        <authorList>
            <person name="Magalhaes I.L.F."/>
            <person name="Oliveira U."/>
            <person name="Santos F.R."/>
            <person name="Vidigal T.H.D.A."/>
            <person name="Brescovit A.D."/>
            <person name="Santos A.J."/>
        </authorList>
    </citation>
    <scope>NUCLEOTIDE SEQUENCE</scope>
    <source>
        <tissue evidence="1">Shoot tissue taken approximately 20 cm above the soil surface</tissue>
    </source>
</reference>
<protein>
    <submittedName>
        <fullName evidence="1">Uncharacterized protein</fullName>
    </submittedName>
</protein>
<accession>A0A0A9EJG1</accession>
<evidence type="ECO:0000313" key="1">
    <source>
        <dbReference type="EMBL" id="JAD98005.1"/>
    </source>
</evidence>
<organism evidence="1">
    <name type="scientific">Arundo donax</name>
    <name type="common">Giant reed</name>
    <name type="synonym">Donax arundinaceus</name>
    <dbReference type="NCBI Taxonomy" id="35708"/>
    <lineage>
        <taxon>Eukaryota</taxon>
        <taxon>Viridiplantae</taxon>
        <taxon>Streptophyta</taxon>
        <taxon>Embryophyta</taxon>
        <taxon>Tracheophyta</taxon>
        <taxon>Spermatophyta</taxon>
        <taxon>Magnoliopsida</taxon>
        <taxon>Liliopsida</taxon>
        <taxon>Poales</taxon>
        <taxon>Poaceae</taxon>
        <taxon>PACMAD clade</taxon>
        <taxon>Arundinoideae</taxon>
        <taxon>Arundineae</taxon>
        <taxon>Arundo</taxon>
    </lineage>
</organism>
<sequence length="49" mass="5343">MNRSSYFLLNLGCSLTCKIKTISPVTVSGASSASPWNTIFWPCCIPFSI</sequence>